<name>A0A1H0JXC5_9PSED</name>
<dbReference type="Proteomes" id="UP000198827">
    <property type="component" value="Chromosome I"/>
</dbReference>
<evidence type="ECO:0000313" key="3">
    <source>
        <dbReference type="Proteomes" id="UP000198827"/>
    </source>
</evidence>
<organism evidence="2 3">
    <name type="scientific">Pseudomonas arsenicoxydans</name>
    <dbReference type="NCBI Taxonomy" id="702115"/>
    <lineage>
        <taxon>Bacteria</taxon>
        <taxon>Pseudomonadati</taxon>
        <taxon>Pseudomonadota</taxon>
        <taxon>Gammaproteobacteria</taxon>
        <taxon>Pseudomonadales</taxon>
        <taxon>Pseudomonadaceae</taxon>
        <taxon>Pseudomonas</taxon>
    </lineage>
</organism>
<evidence type="ECO:0000256" key="1">
    <source>
        <dbReference type="SAM" id="MobiDB-lite"/>
    </source>
</evidence>
<gene>
    <name evidence="2" type="ORF">SAMN04489798_3072</name>
</gene>
<reference evidence="2 3" key="1">
    <citation type="submission" date="2016-10" db="EMBL/GenBank/DDBJ databases">
        <authorList>
            <person name="de Groot N.N."/>
        </authorList>
    </citation>
    <scope>NUCLEOTIDE SEQUENCE [LARGE SCALE GENOMIC DNA]</scope>
    <source>
        <strain evidence="2 3">CECT 7543</strain>
    </source>
</reference>
<evidence type="ECO:0000313" key="2">
    <source>
        <dbReference type="EMBL" id="SDO48336.1"/>
    </source>
</evidence>
<sequence>MRSSNKNKSQTIKNSIMSLVALLNDILKHPEKYVENHYIRQSLNSQGGMASIDHDSNIDDIVIQIRPMSLTTLKSKISTYNQDVSFEFIDSLRLDACDAIDRVKQQDRAQKKPTKLGLQEQIVILKSDLESQREANFHLLQALSLSMSSISNIQNEQDQNIRKKLGKDATDSILRILTLKPRQITPPPNTSNIVTLKNDDKK</sequence>
<dbReference type="EMBL" id="LT629705">
    <property type="protein sequence ID" value="SDO48336.1"/>
    <property type="molecule type" value="Genomic_DNA"/>
</dbReference>
<accession>A0A1H0JXC5</accession>
<protein>
    <submittedName>
        <fullName evidence="2">Uncharacterized protein</fullName>
    </submittedName>
</protein>
<dbReference type="OrthoDB" id="7033157at2"/>
<dbReference type="RefSeq" id="WP_090182008.1">
    <property type="nucleotide sequence ID" value="NZ_LT629705.1"/>
</dbReference>
<dbReference type="AlphaFoldDB" id="A0A1H0JXC5"/>
<proteinExistence type="predicted"/>
<feature type="region of interest" description="Disordered" evidence="1">
    <location>
        <begin position="181"/>
        <end position="202"/>
    </location>
</feature>